<dbReference type="InterPro" id="IPR023214">
    <property type="entry name" value="HAD_sf"/>
</dbReference>
<protein>
    <recommendedName>
        <fullName evidence="3">HAD family phosphatase</fullName>
    </recommendedName>
</protein>
<dbReference type="Gene3D" id="3.40.50.1000">
    <property type="entry name" value="HAD superfamily/HAD-like"/>
    <property type="match status" value="2"/>
</dbReference>
<dbReference type="GO" id="GO:0000287">
    <property type="term" value="F:magnesium ion binding"/>
    <property type="evidence" value="ECO:0007669"/>
    <property type="project" value="TreeGrafter"/>
</dbReference>
<dbReference type="PANTHER" id="PTHR10000">
    <property type="entry name" value="PHOSPHOSERINE PHOSPHATASE"/>
    <property type="match status" value="1"/>
</dbReference>
<evidence type="ECO:0000313" key="2">
    <source>
        <dbReference type="Proteomes" id="UP001165079"/>
    </source>
</evidence>
<dbReference type="PANTHER" id="PTHR10000:SF8">
    <property type="entry name" value="HAD SUPERFAMILY HYDROLASE-LIKE, TYPE 3"/>
    <property type="match status" value="1"/>
</dbReference>
<gene>
    <name evidence="1" type="ORF">Afil01_61110</name>
</gene>
<proteinExistence type="predicted"/>
<comment type="caution">
    <text evidence="1">The sequence shown here is derived from an EMBL/GenBank/DDBJ whole genome shotgun (WGS) entry which is preliminary data.</text>
</comment>
<name>A0A9W6WC56_9ACTN</name>
<dbReference type="Proteomes" id="UP001165079">
    <property type="component" value="Unassembled WGS sequence"/>
</dbReference>
<keyword evidence="2" id="KW-1185">Reference proteome</keyword>
<dbReference type="EMBL" id="BSTX01000005">
    <property type="protein sequence ID" value="GLZ81304.1"/>
    <property type="molecule type" value="Genomic_DNA"/>
</dbReference>
<evidence type="ECO:0000313" key="1">
    <source>
        <dbReference type="EMBL" id="GLZ81304.1"/>
    </source>
</evidence>
<dbReference type="GO" id="GO:0005829">
    <property type="term" value="C:cytosol"/>
    <property type="evidence" value="ECO:0007669"/>
    <property type="project" value="TreeGrafter"/>
</dbReference>
<dbReference type="SUPFAM" id="SSF56784">
    <property type="entry name" value="HAD-like"/>
    <property type="match status" value="1"/>
</dbReference>
<dbReference type="GO" id="GO:0016791">
    <property type="term" value="F:phosphatase activity"/>
    <property type="evidence" value="ECO:0007669"/>
    <property type="project" value="TreeGrafter"/>
</dbReference>
<dbReference type="PROSITE" id="PS01229">
    <property type="entry name" value="COF_2"/>
    <property type="match status" value="1"/>
</dbReference>
<dbReference type="InterPro" id="IPR036412">
    <property type="entry name" value="HAD-like_sf"/>
</dbReference>
<dbReference type="RefSeq" id="WP_285666754.1">
    <property type="nucleotide sequence ID" value="NZ_BSTX01000005.1"/>
</dbReference>
<dbReference type="Pfam" id="PF08282">
    <property type="entry name" value="Hydrolase_3"/>
    <property type="match status" value="2"/>
</dbReference>
<sequence length="269" mass="28068">MTPRLIAIDLDGTVIFPGGFHGPASDATLAALDAARRAGVPVVVVTARTMVDSRRAVEALGLGPGPHVYTEGAVVTDARGRVSHRAEMEPGAAIEGYLRTPGATFALEHDAEGWLTCPDYPHVYDTVWLGRASHEQLGRTPGTVLGVRVDCDGTYGEADLCPHSEAATALAELDPSRYRAHVGRNGWTAVVAAGNDKATGLARVAKELGVDASGVIAFGDSLNDLPMIEWAGIGVAMGQGREELKAVAQEVAPPIGEDGVAAVLGRWFD</sequence>
<organism evidence="1 2">
    <name type="scientific">Actinorhabdospora filicis</name>
    <dbReference type="NCBI Taxonomy" id="1785913"/>
    <lineage>
        <taxon>Bacteria</taxon>
        <taxon>Bacillati</taxon>
        <taxon>Actinomycetota</taxon>
        <taxon>Actinomycetes</taxon>
        <taxon>Micromonosporales</taxon>
        <taxon>Micromonosporaceae</taxon>
        <taxon>Actinorhabdospora</taxon>
    </lineage>
</organism>
<evidence type="ECO:0008006" key="3">
    <source>
        <dbReference type="Google" id="ProtNLM"/>
    </source>
</evidence>
<reference evidence="1" key="1">
    <citation type="submission" date="2023-03" db="EMBL/GenBank/DDBJ databases">
        <title>Actinorhabdospora filicis NBRC 111898.</title>
        <authorList>
            <person name="Ichikawa N."/>
            <person name="Sato H."/>
            <person name="Tonouchi N."/>
        </authorList>
    </citation>
    <scope>NUCLEOTIDE SEQUENCE</scope>
    <source>
        <strain evidence="1">NBRC 111898</strain>
    </source>
</reference>
<dbReference type="AlphaFoldDB" id="A0A9W6WC56"/>
<accession>A0A9W6WC56</accession>